<evidence type="ECO:0000256" key="1">
    <source>
        <dbReference type="ARBA" id="ARBA00001965"/>
    </source>
</evidence>
<dbReference type="CDD" id="cd01041">
    <property type="entry name" value="Rubrerythrin"/>
    <property type="match status" value="1"/>
</dbReference>
<dbReference type="Pfam" id="PF02915">
    <property type="entry name" value="Rubrerythrin"/>
    <property type="match status" value="2"/>
</dbReference>
<evidence type="ECO:0000256" key="4">
    <source>
        <dbReference type="ARBA" id="ARBA00022982"/>
    </source>
</evidence>
<dbReference type="CDD" id="cd00729">
    <property type="entry name" value="rubredoxin_SM"/>
    <property type="match status" value="1"/>
</dbReference>
<name>A0A4S4G668_9ACTN</name>
<dbReference type="Proteomes" id="UP000308978">
    <property type="component" value="Unassembled WGS sequence"/>
</dbReference>
<dbReference type="PANTHER" id="PTHR43865">
    <property type="entry name" value="RUBRERYTHRIN-RELATED"/>
    <property type="match status" value="1"/>
</dbReference>
<proteinExistence type="predicted"/>
<comment type="cofactor">
    <cofactor evidence="1">
        <name>Fe(3+)</name>
        <dbReference type="ChEBI" id="CHEBI:29034"/>
    </cofactor>
</comment>
<feature type="domain" description="Ferritin-like diiron" evidence="7">
    <location>
        <begin position="2"/>
        <end position="133"/>
    </location>
</feature>
<evidence type="ECO:0000259" key="7">
    <source>
        <dbReference type="PROSITE" id="PS50905"/>
    </source>
</evidence>
<keyword evidence="4" id="KW-0249">Electron transport</keyword>
<dbReference type="InterPro" id="IPR048574">
    <property type="entry name" value="RUBY_RBDX"/>
</dbReference>
<evidence type="ECO:0000256" key="5">
    <source>
        <dbReference type="ARBA" id="ARBA00023004"/>
    </source>
</evidence>
<evidence type="ECO:0000256" key="2">
    <source>
        <dbReference type="ARBA" id="ARBA00022448"/>
    </source>
</evidence>
<gene>
    <name evidence="8" type="ORF">E5986_02850</name>
</gene>
<dbReference type="Gene3D" id="2.20.28.10">
    <property type="match status" value="1"/>
</dbReference>
<dbReference type="PROSITE" id="PS50905">
    <property type="entry name" value="FERRITIN_LIKE"/>
    <property type="match status" value="1"/>
</dbReference>
<keyword evidence="2" id="KW-0813">Transport</keyword>
<reference evidence="8 9" key="1">
    <citation type="submission" date="2019-04" db="EMBL/GenBank/DDBJ databases">
        <title>Microbes associate with the intestines of laboratory mice.</title>
        <authorList>
            <person name="Navarre W."/>
            <person name="Wong E."/>
            <person name="Huang K.C."/>
            <person name="Tropini C."/>
            <person name="Ng K."/>
            <person name="Yu B."/>
        </authorList>
    </citation>
    <scope>NUCLEOTIDE SEQUENCE [LARGE SCALE GENOMIC DNA]</scope>
    <source>
        <strain evidence="8 9">NM80_B27</strain>
    </source>
</reference>
<keyword evidence="5" id="KW-0408">Iron</keyword>
<dbReference type="AlphaFoldDB" id="A0A4S4G668"/>
<comment type="caution">
    <text evidence="8">The sequence shown here is derived from an EMBL/GenBank/DDBJ whole genome shotgun (WGS) entry which is preliminary data.</text>
</comment>
<dbReference type="RefSeq" id="WP_016308901.1">
    <property type="nucleotide sequence ID" value="NZ_CAJTDR010000003.1"/>
</dbReference>
<dbReference type="GO" id="GO:0016491">
    <property type="term" value="F:oxidoreductase activity"/>
    <property type="evidence" value="ECO:0007669"/>
    <property type="project" value="InterPro"/>
</dbReference>
<dbReference type="InterPro" id="IPR024934">
    <property type="entry name" value="Rubredoxin-like_dom"/>
</dbReference>
<dbReference type="InterPro" id="IPR009078">
    <property type="entry name" value="Ferritin-like_SF"/>
</dbReference>
<dbReference type="PROSITE" id="PS50903">
    <property type="entry name" value="RUBREDOXIN_LIKE"/>
    <property type="match status" value="1"/>
</dbReference>
<dbReference type="GO" id="GO:0005506">
    <property type="term" value="F:iron ion binding"/>
    <property type="evidence" value="ECO:0007669"/>
    <property type="project" value="InterPro"/>
</dbReference>
<sequence length="178" mass="20264">MELEKSQTWKNLETALSQEAVAYAEYTFYAQQAAKDGYTQISEIFNETAGNELHHAKLHFKKLHDGAVPDTLQNLKDAQDDEDAEVKVYTGFAKTAREEGFAELADFFEGLAAIEKSHQDRFDLLIERIENGEVFRRKEVKVWVCTVCGHIEIGTEPPEKCPVCAHPRGHFKIKAENY</sequence>
<dbReference type="Pfam" id="PF21349">
    <property type="entry name" value="RUBY_RBDX"/>
    <property type="match status" value="1"/>
</dbReference>
<dbReference type="InterPro" id="IPR003251">
    <property type="entry name" value="Rr_diiron-bd_dom"/>
</dbReference>
<organism evidence="8 9">
    <name type="scientific">Adlercreutzia caecimuris</name>
    <dbReference type="NCBI Taxonomy" id="671266"/>
    <lineage>
        <taxon>Bacteria</taxon>
        <taxon>Bacillati</taxon>
        <taxon>Actinomycetota</taxon>
        <taxon>Coriobacteriia</taxon>
        <taxon>Eggerthellales</taxon>
        <taxon>Eggerthellaceae</taxon>
        <taxon>Adlercreutzia</taxon>
    </lineage>
</organism>
<protein>
    <submittedName>
        <fullName evidence="8">Rubrerythrin family protein</fullName>
    </submittedName>
</protein>
<dbReference type="SUPFAM" id="SSF47240">
    <property type="entry name" value="Ferritin-like"/>
    <property type="match status" value="1"/>
</dbReference>
<dbReference type="PANTHER" id="PTHR43865:SF1">
    <property type="entry name" value="RUBRERYTHRIN-RELATED"/>
    <property type="match status" value="1"/>
</dbReference>
<accession>A0A4S4G668</accession>
<dbReference type="InterPro" id="IPR009040">
    <property type="entry name" value="Ferritin-like_diiron"/>
</dbReference>
<feature type="domain" description="Rubredoxin-like" evidence="6">
    <location>
        <begin position="140"/>
        <end position="174"/>
    </location>
</feature>
<dbReference type="GeneID" id="82190264"/>
<evidence type="ECO:0000313" key="8">
    <source>
        <dbReference type="EMBL" id="THG38368.1"/>
    </source>
</evidence>
<keyword evidence="3" id="KW-0479">Metal-binding</keyword>
<dbReference type="Gene3D" id="1.20.1260.10">
    <property type="match status" value="1"/>
</dbReference>
<dbReference type="InterPro" id="IPR012347">
    <property type="entry name" value="Ferritin-like"/>
</dbReference>
<evidence type="ECO:0000313" key="9">
    <source>
        <dbReference type="Proteomes" id="UP000308978"/>
    </source>
</evidence>
<dbReference type="EMBL" id="SSTJ01000002">
    <property type="protein sequence ID" value="THG38368.1"/>
    <property type="molecule type" value="Genomic_DNA"/>
</dbReference>
<dbReference type="InterPro" id="IPR052364">
    <property type="entry name" value="Rubrerythrin"/>
</dbReference>
<evidence type="ECO:0000259" key="6">
    <source>
        <dbReference type="PROSITE" id="PS50903"/>
    </source>
</evidence>
<evidence type="ECO:0000256" key="3">
    <source>
        <dbReference type="ARBA" id="ARBA00022723"/>
    </source>
</evidence>
<dbReference type="SUPFAM" id="SSF57802">
    <property type="entry name" value="Rubredoxin-like"/>
    <property type="match status" value="1"/>
</dbReference>